<dbReference type="Gene3D" id="3.30.420.10">
    <property type="entry name" value="Ribonuclease H-like superfamily/Ribonuclease H"/>
    <property type="match status" value="1"/>
</dbReference>
<dbReference type="InterPro" id="IPR036397">
    <property type="entry name" value="RNaseH_sf"/>
</dbReference>
<dbReference type="SUPFAM" id="SSF53098">
    <property type="entry name" value="Ribonuclease H-like"/>
    <property type="match status" value="1"/>
</dbReference>
<gene>
    <name evidence="3" type="ORF">PNOK_0606500</name>
</gene>
<dbReference type="OrthoDB" id="446925at2759"/>
<sequence length="201" mass="22415">MVKSETGEVIGKFIHEEILCRWGAVSEIVTDNGTAFVAATEYLAKTYGIRHIRISAYNSQVNRIIERRHLDVQEALLKACEGEAAKWSRLASAHAELQSSTQGGSYIIAELDGLVTYFRVKAARLLPYRAHTKIKVPLGDFIQSSASELDNLEDKIENSEGEDEAEPAARSNMVKVVNTTRIPKEQYDALSLFGFSYLVNY</sequence>
<name>A0A286UDI3_9AGAM</name>
<dbReference type="InParanoid" id="A0A286UDI3"/>
<dbReference type="GO" id="GO:0015074">
    <property type="term" value="P:DNA integration"/>
    <property type="evidence" value="ECO:0007669"/>
    <property type="project" value="InterPro"/>
</dbReference>
<keyword evidence="1" id="KW-0694">RNA-binding</keyword>
<organism evidence="3 4">
    <name type="scientific">Pyrrhoderma noxium</name>
    <dbReference type="NCBI Taxonomy" id="2282107"/>
    <lineage>
        <taxon>Eukaryota</taxon>
        <taxon>Fungi</taxon>
        <taxon>Dikarya</taxon>
        <taxon>Basidiomycota</taxon>
        <taxon>Agaricomycotina</taxon>
        <taxon>Agaricomycetes</taxon>
        <taxon>Hymenochaetales</taxon>
        <taxon>Hymenochaetaceae</taxon>
        <taxon>Pyrrhoderma</taxon>
    </lineage>
</organism>
<evidence type="ECO:0000256" key="1">
    <source>
        <dbReference type="ARBA" id="ARBA00022884"/>
    </source>
</evidence>
<dbReference type="PROSITE" id="PS50994">
    <property type="entry name" value="INTEGRASE"/>
    <property type="match status" value="1"/>
</dbReference>
<dbReference type="GO" id="GO:0003723">
    <property type="term" value="F:RNA binding"/>
    <property type="evidence" value="ECO:0007669"/>
    <property type="project" value="UniProtKB-KW"/>
</dbReference>
<evidence type="ECO:0000313" key="3">
    <source>
        <dbReference type="EMBL" id="PAV17579.1"/>
    </source>
</evidence>
<dbReference type="EMBL" id="NBII01000006">
    <property type="protein sequence ID" value="PAV17579.1"/>
    <property type="molecule type" value="Genomic_DNA"/>
</dbReference>
<reference evidence="3 4" key="1">
    <citation type="journal article" date="2017" name="Mol. Ecol.">
        <title>Comparative and population genomic landscape of Phellinus noxius: A hypervariable fungus causing root rot in trees.</title>
        <authorList>
            <person name="Chung C.L."/>
            <person name="Lee T.J."/>
            <person name="Akiba M."/>
            <person name="Lee H.H."/>
            <person name="Kuo T.H."/>
            <person name="Liu D."/>
            <person name="Ke H.M."/>
            <person name="Yokoi T."/>
            <person name="Roa M.B."/>
            <person name="Lu M.J."/>
            <person name="Chang Y.Y."/>
            <person name="Ann P.J."/>
            <person name="Tsai J.N."/>
            <person name="Chen C.Y."/>
            <person name="Tzean S.S."/>
            <person name="Ota Y."/>
            <person name="Hattori T."/>
            <person name="Sahashi N."/>
            <person name="Liou R.F."/>
            <person name="Kikuchi T."/>
            <person name="Tsai I.J."/>
        </authorList>
    </citation>
    <scope>NUCLEOTIDE SEQUENCE [LARGE SCALE GENOMIC DNA]</scope>
    <source>
        <strain evidence="3 4">FFPRI411160</strain>
    </source>
</reference>
<feature type="domain" description="Integrase catalytic" evidence="2">
    <location>
        <begin position="1"/>
        <end position="135"/>
    </location>
</feature>
<dbReference type="AlphaFoldDB" id="A0A286UDI3"/>
<evidence type="ECO:0000259" key="2">
    <source>
        <dbReference type="PROSITE" id="PS50994"/>
    </source>
</evidence>
<protein>
    <submittedName>
        <fullName evidence="3">DNA RNA polymerase</fullName>
    </submittedName>
</protein>
<proteinExistence type="predicted"/>
<dbReference type="InterPro" id="IPR001584">
    <property type="entry name" value="Integrase_cat-core"/>
</dbReference>
<dbReference type="GO" id="GO:0005634">
    <property type="term" value="C:nucleus"/>
    <property type="evidence" value="ECO:0007669"/>
    <property type="project" value="UniProtKB-ARBA"/>
</dbReference>
<comment type="caution">
    <text evidence="3">The sequence shown here is derived from an EMBL/GenBank/DDBJ whole genome shotgun (WGS) entry which is preliminary data.</text>
</comment>
<dbReference type="Proteomes" id="UP000217199">
    <property type="component" value="Unassembled WGS sequence"/>
</dbReference>
<keyword evidence="4" id="KW-1185">Reference proteome</keyword>
<dbReference type="InterPro" id="IPR012337">
    <property type="entry name" value="RNaseH-like_sf"/>
</dbReference>
<accession>A0A286UDI3</accession>
<evidence type="ECO:0000313" key="4">
    <source>
        <dbReference type="Proteomes" id="UP000217199"/>
    </source>
</evidence>